<dbReference type="OrthoDB" id="8067603at2759"/>
<proteinExistence type="predicted"/>
<dbReference type="EMBL" id="GL732816">
    <property type="protein sequence ID" value="EFX64543.1"/>
    <property type="molecule type" value="Genomic_DNA"/>
</dbReference>
<protein>
    <submittedName>
        <fullName evidence="1">Uncharacterized protein</fullName>
    </submittedName>
</protein>
<accession>E9HUN4</accession>
<dbReference type="AlphaFoldDB" id="E9HUN4"/>
<evidence type="ECO:0000313" key="2">
    <source>
        <dbReference type="Proteomes" id="UP000000305"/>
    </source>
</evidence>
<name>E9HUN4_DAPPU</name>
<evidence type="ECO:0000313" key="1">
    <source>
        <dbReference type="EMBL" id="EFX64543.1"/>
    </source>
</evidence>
<reference evidence="1 2" key="1">
    <citation type="journal article" date="2011" name="Science">
        <title>The ecoresponsive genome of Daphnia pulex.</title>
        <authorList>
            <person name="Colbourne J.K."/>
            <person name="Pfrender M.E."/>
            <person name="Gilbert D."/>
            <person name="Thomas W.K."/>
            <person name="Tucker A."/>
            <person name="Oakley T.H."/>
            <person name="Tokishita S."/>
            <person name="Aerts A."/>
            <person name="Arnold G.J."/>
            <person name="Basu M.K."/>
            <person name="Bauer D.J."/>
            <person name="Caceres C.E."/>
            <person name="Carmel L."/>
            <person name="Casola C."/>
            <person name="Choi J.H."/>
            <person name="Detter J.C."/>
            <person name="Dong Q."/>
            <person name="Dusheyko S."/>
            <person name="Eads B.D."/>
            <person name="Frohlich T."/>
            <person name="Geiler-Samerotte K.A."/>
            <person name="Gerlach D."/>
            <person name="Hatcher P."/>
            <person name="Jogdeo S."/>
            <person name="Krijgsveld J."/>
            <person name="Kriventseva E.V."/>
            <person name="Kultz D."/>
            <person name="Laforsch C."/>
            <person name="Lindquist E."/>
            <person name="Lopez J."/>
            <person name="Manak J.R."/>
            <person name="Muller J."/>
            <person name="Pangilinan J."/>
            <person name="Patwardhan R.P."/>
            <person name="Pitluck S."/>
            <person name="Pritham E.J."/>
            <person name="Rechtsteiner A."/>
            <person name="Rho M."/>
            <person name="Rogozin I.B."/>
            <person name="Sakarya O."/>
            <person name="Salamov A."/>
            <person name="Schaack S."/>
            <person name="Shapiro H."/>
            <person name="Shiga Y."/>
            <person name="Skalitzky C."/>
            <person name="Smith Z."/>
            <person name="Souvorov A."/>
            <person name="Sung W."/>
            <person name="Tang Z."/>
            <person name="Tsuchiya D."/>
            <person name="Tu H."/>
            <person name="Vos H."/>
            <person name="Wang M."/>
            <person name="Wolf Y.I."/>
            <person name="Yamagata H."/>
            <person name="Yamada T."/>
            <person name="Ye Y."/>
            <person name="Shaw J.R."/>
            <person name="Andrews J."/>
            <person name="Crease T.J."/>
            <person name="Tang H."/>
            <person name="Lucas S.M."/>
            <person name="Robertson H.M."/>
            <person name="Bork P."/>
            <person name="Koonin E.V."/>
            <person name="Zdobnov E.M."/>
            <person name="Grigoriev I.V."/>
            <person name="Lynch M."/>
            <person name="Boore J.L."/>
        </authorList>
    </citation>
    <scope>NUCLEOTIDE SEQUENCE [LARGE SCALE GENOMIC DNA]</scope>
</reference>
<keyword evidence="2" id="KW-1185">Reference proteome</keyword>
<dbReference type="Proteomes" id="UP000000305">
    <property type="component" value="Unassembled WGS sequence"/>
</dbReference>
<gene>
    <name evidence="1" type="ORF">DAPPUDRAFT_266210</name>
</gene>
<dbReference type="STRING" id="6669.E9HUN4"/>
<dbReference type="HOGENOM" id="CLU_1300796_0_0_1"/>
<dbReference type="KEGG" id="dpx:DAPPUDRAFT_266210"/>
<organism evidence="1 2">
    <name type="scientific">Daphnia pulex</name>
    <name type="common">Water flea</name>
    <dbReference type="NCBI Taxonomy" id="6669"/>
    <lineage>
        <taxon>Eukaryota</taxon>
        <taxon>Metazoa</taxon>
        <taxon>Ecdysozoa</taxon>
        <taxon>Arthropoda</taxon>
        <taxon>Crustacea</taxon>
        <taxon>Branchiopoda</taxon>
        <taxon>Diplostraca</taxon>
        <taxon>Cladocera</taxon>
        <taxon>Anomopoda</taxon>
        <taxon>Daphniidae</taxon>
        <taxon>Daphnia</taxon>
    </lineage>
</organism>
<sequence>MNELTSSIFGCPSDNQYQIPSSYTGEDFGVEYLYKLSDPFKLGSNLEEDIDGGFNDEEIAATTALVSTDEGDFDAELDVATTAFLQSNIEDKEGEVPLVTTDFKSIQGWDKVVQLAKALVDLTEPITNLKGESHKNSIRVEEIKILLHGGKLLTVDLCATEPLLSANPSSTDISLGYPGDGLTDELDVQWYVPWTSSDNPNVATYDIKMRYP</sequence>
<dbReference type="InParanoid" id="E9HUN4"/>
<dbReference type="PhylomeDB" id="E9HUN4"/>